<comment type="caution">
    <text evidence="3">The sequence shown here is derived from an EMBL/GenBank/DDBJ whole genome shotgun (WGS) entry which is preliminary data.</text>
</comment>
<dbReference type="InterPro" id="IPR004107">
    <property type="entry name" value="Integrase_SAM-like_N"/>
</dbReference>
<gene>
    <name evidence="3" type="ORF">D6J04_03490</name>
</gene>
<evidence type="ECO:0000256" key="1">
    <source>
        <dbReference type="ARBA" id="ARBA00023125"/>
    </source>
</evidence>
<dbReference type="Proteomes" id="UP000270757">
    <property type="component" value="Unassembled WGS sequence"/>
</dbReference>
<evidence type="ECO:0000313" key="4">
    <source>
        <dbReference type="Proteomes" id="UP000270757"/>
    </source>
</evidence>
<organism evidence="3 4">
    <name type="scientific">Legionella taurinensis</name>
    <dbReference type="NCBI Taxonomy" id="70611"/>
    <lineage>
        <taxon>Bacteria</taxon>
        <taxon>Pseudomonadati</taxon>
        <taxon>Pseudomonadota</taxon>
        <taxon>Gammaproteobacteria</taxon>
        <taxon>Legionellales</taxon>
        <taxon>Legionellaceae</taxon>
        <taxon>Legionella</taxon>
    </lineage>
</organism>
<dbReference type="RefSeq" id="WP_115301044.1">
    <property type="nucleotide sequence ID" value="NZ_CAAAIR010000003.1"/>
</dbReference>
<dbReference type="GeneID" id="92510100"/>
<dbReference type="AlphaFoldDB" id="A0A3A5LNV7"/>
<dbReference type="GO" id="GO:0015074">
    <property type="term" value="P:DNA integration"/>
    <property type="evidence" value="ECO:0007669"/>
    <property type="project" value="InterPro"/>
</dbReference>
<sequence length="57" mass="6588">MAHRVTIGKLIQEFLEDAKLTKEASTYRGYKKICDGHLLPMFEKTEILNLQPAVIRK</sequence>
<dbReference type="EMBL" id="QZWB01000002">
    <property type="protein sequence ID" value="RJT48822.1"/>
    <property type="molecule type" value="Genomic_DNA"/>
</dbReference>
<dbReference type="Gene3D" id="1.10.150.130">
    <property type="match status" value="1"/>
</dbReference>
<dbReference type="Pfam" id="PF14659">
    <property type="entry name" value="Phage_int_SAM_3"/>
    <property type="match status" value="1"/>
</dbReference>
<proteinExistence type="predicted"/>
<dbReference type="GO" id="GO:0003677">
    <property type="term" value="F:DNA binding"/>
    <property type="evidence" value="ECO:0007669"/>
    <property type="project" value="UniProtKB-KW"/>
</dbReference>
<keyword evidence="1" id="KW-0238">DNA-binding</keyword>
<name>A0A3A5LNV7_9GAMM</name>
<evidence type="ECO:0000313" key="3">
    <source>
        <dbReference type="EMBL" id="RJT48822.1"/>
    </source>
</evidence>
<protein>
    <recommendedName>
        <fullName evidence="2">Integrase SAM-like N-terminal domain-containing protein</fullName>
    </recommendedName>
</protein>
<evidence type="ECO:0000259" key="2">
    <source>
        <dbReference type="Pfam" id="PF14659"/>
    </source>
</evidence>
<reference evidence="3 4" key="1">
    <citation type="submission" date="2018-09" db="EMBL/GenBank/DDBJ databases">
        <title>Draft genome sequences of Legionella taurinensis isolated from water samples.</title>
        <authorList>
            <person name="Chakeri A."/>
            <person name="Allerberger F."/>
            <person name="Kundi M."/>
            <person name="Ruppitsch W."/>
            <person name="Schmid D."/>
        </authorList>
    </citation>
    <scope>NUCLEOTIDE SEQUENCE [LARGE SCALE GENOMIC DNA]</scope>
    <source>
        <strain evidence="3 4">4570-18-6</strain>
    </source>
</reference>
<feature type="domain" description="Integrase SAM-like N-terminal" evidence="2">
    <location>
        <begin position="6"/>
        <end position="57"/>
    </location>
</feature>
<dbReference type="InterPro" id="IPR010998">
    <property type="entry name" value="Integrase_recombinase_N"/>
</dbReference>
<accession>A0A3A5LNV7</accession>